<protein>
    <submittedName>
        <fullName evidence="1">Uncharacterized protein</fullName>
    </submittedName>
</protein>
<proteinExistence type="predicted"/>
<evidence type="ECO:0000313" key="2">
    <source>
        <dbReference type="Proteomes" id="UP000033998"/>
    </source>
</evidence>
<organism evidence="1 2">
    <name type="scientific">Candidatus Nomurabacteria bacterium GW2011_GWD2_39_12</name>
    <dbReference type="NCBI Taxonomy" id="1618759"/>
    <lineage>
        <taxon>Bacteria</taxon>
        <taxon>Candidatus Nomuraibacteriota</taxon>
    </lineage>
</organism>
<sequence length="122" mass="13987">MKLKKVKMSDIQEGPIRHLTLPDGFIQRVKEFKQALAEVEKTSLESTLENFQRDTNPENELRVWEKIASTYQWAVIDNVGLIEAEKKDVFGILLGLSMGMKDFSNFKNLSKEKVAEVVSHFS</sequence>
<comment type="caution">
    <text evidence="1">The sequence shown here is derived from an EMBL/GenBank/DDBJ whole genome shotgun (WGS) entry which is preliminary data.</text>
</comment>
<reference evidence="1 2" key="1">
    <citation type="journal article" date="2015" name="Nature">
        <title>rRNA introns, odd ribosomes, and small enigmatic genomes across a large radiation of phyla.</title>
        <authorList>
            <person name="Brown C.T."/>
            <person name="Hug L.A."/>
            <person name="Thomas B.C."/>
            <person name="Sharon I."/>
            <person name="Castelle C.J."/>
            <person name="Singh A."/>
            <person name="Wilkins M.J."/>
            <person name="Williams K.H."/>
            <person name="Banfield J.F."/>
        </authorList>
    </citation>
    <scope>NUCLEOTIDE SEQUENCE [LARGE SCALE GENOMIC DNA]</scope>
</reference>
<dbReference type="Proteomes" id="UP000033998">
    <property type="component" value="Unassembled WGS sequence"/>
</dbReference>
<dbReference type="AlphaFoldDB" id="A0A837HNX9"/>
<evidence type="ECO:0000313" key="1">
    <source>
        <dbReference type="EMBL" id="KKR02235.1"/>
    </source>
</evidence>
<name>A0A837HNX9_9BACT</name>
<accession>A0A837HNX9</accession>
<gene>
    <name evidence="1" type="ORF">UT27_C0001G0013</name>
</gene>
<dbReference type="EMBL" id="LBWE01000001">
    <property type="protein sequence ID" value="KKR02235.1"/>
    <property type="molecule type" value="Genomic_DNA"/>
</dbReference>